<feature type="transmembrane region" description="Helical" evidence="10">
    <location>
        <begin position="58"/>
        <end position="78"/>
    </location>
</feature>
<evidence type="ECO:0000256" key="8">
    <source>
        <dbReference type="ARBA" id="ARBA00039168"/>
    </source>
</evidence>
<dbReference type="Gene3D" id="1.10.3730.20">
    <property type="match status" value="1"/>
</dbReference>
<gene>
    <name evidence="11" type="ORF">RQX22_18310</name>
</gene>
<evidence type="ECO:0000256" key="9">
    <source>
        <dbReference type="RuleBase" id="RU003942"/>
    </source>
</evidence>
<evidence type="ECO:0000256" key="10">
    <source>
        <dbReference type="SAM" id="Phobius"/>
    </source>
</evidence>
<comment type="similarity">
    <text evidence="7">Belongs to the drug/metabolite transporter (DMT) superfamily. Small multidrug resistance (SMR) (TC 2.A.7.1) family. Gdx/SugE subfamily.</text>
</comment>
<feature type="transmembrane region" description="Helical" evidence="10">
    <location>
        <begin position="84"/>
        <end position="103"/>
    </location>
</feature>
<accession>A0ABU3QBX1</accession>
<protein>
    <recommendedName>
        <fullName evidence="8">Guanidinium exporter</fullName>
    </recommendedName>
</protein>
<evidence type="ECO:0000256" key="2">
    <source>
        <dbReference type="ARBA" id="ARBA00022448"/>
    </source>
</evidence>
<keyword evidence="5 10" id="KW-1133">Transmembrane helix</keyword>
<reference evidence="11 12" key="1">
    <citation type="submission" date="2023-05" db="EMBL/GenBank/DDBJ databases">
        <authorList>
            <person name="Guo Y."/>
        </authorList>
    </citation>
    <scope>NUCLEOTIDE SEQUENCE [LARGE SCALE GENOMIC DNA]</scope>
    <source>
        <strain evidence="11 12">GR2756</strain>
    </source>
</reference>
<evidence type="ECO:0000256" key="4">
    <source>
        <dbReference type="ARBA" id="ARBA00022692"/>
    </source>
</evidence>
<evidence type="ECO:0000313" key="11">
    <source>
        <dbReference type="EMBL" id="MDT9600911.1"/>
    </source>
</evidence>
<dbReference type="EMBL" id="JAVUPU010000014">
    <property type="protein sequence ID" value="MDT9600911.1"/>
    <property type="molecule type" value="Genomic_DNA"/>
</dbReference>
<dbReference type="InterPro" id="IPR045324">
    <property type="entry name" value="Small_multidrug_res"/>
</dbReference>
<evidence type="ECO:0000256" key="7">
    <source>
        <dbReference type="ARBA" id="ARBA00038151"/>
    </source>
</evidence>
<dbReference type="Pfam" id="PF00893">
    <property type="entry name" value="Multi_Drug_Res"/>
    <property type="match status" value="1"/>
</dbReference>
<evidence type="ECO:0000256" key="6">
    <source>
        <dbReference type="ARBA" id="ARBA00023136"/>
    </source>
</evidence>
<keyword evidence="2" id="KW-0813">Transport</keyword>
<dbReference type="InterPro" id="IPR037185">
    <property type="entry name" value="EmrE-like"/>
</dbReference>
<keyword evidence="6 10" id="KW-0472">Membrane</keyword>
<dbReference type="Proteomes" id="UP001259572">
    <property type="component" value="Unassembled WGS sequence"/>
</dbReference>
<keyword evidence="4 9" id="KW-0812">Transmembrane</keyword>
<dbReference type="PANTHER" id="PTHR30561:SF0">
    <property type="entry name" value="GUANIDINIUM EXPORTER"/>
    <property type="match status" value="1"/>
</dbReference>
<comment type="caution">
    <text evidence="11">The sequence shown here is derived from an EMBL/GenBank/DDBJ whole genome shotgun (WGS) entry which is preliminary data.</text>
</comment>
<keyword evidence="12" id="KW-1185">Reference proteome</keyword>
<dbReference type="PANTHER" id="PTHR30561">
    <property type="entry name" value="SMR FAMILY PROTON-DEPENDENT DRUG EFFLUX TRANSPORTER SUGE"/>
    <property type="match status" value="1"/>
</dbReference>
<dbReference type="RefSeq" id="WP_315728491.1">
    <property type="nucleotide sequence ID" value="NZ_JAVUPU010000014.1"/>
</dbReference>
<dbReference type="InterPro" id="IPR000390">
    <property type="entry name" value="Small_drug/metabolite_transptr"/>
</dbReference>
<evidence type="ECO:0000256" key="1">
    <source>
        <dbReference type="ARBA" id="ARBA00004651"/>
    </source>
</evidence>
<sequence>MAWFLLFLGGLFEIGFTTSIRFVEGFRNIPWTLAFLVSVTLSMGLLEVAARSIPMGTAYAVWTGIGAIGTVLVGIFWFGEPAAMVRIMLLFGIVACIAGLKLTA</sequence>
<name>A0ABU3QBX1_9SPHN</name>
<keyword evidence="3" id="KW-1003">Cell membrane</keyword>
<comment type="subcellular location">
    <subcellularLocation>
        <location evidence="1 9">Cell membrane</location>
        <topology evidence="1 9">Multi-pass membrane protein</topology>
    </subcellularLocation>
</comment>
<evidence type="ECO:0000256" key="5">
    <source>
        <dbReference type="ARBA" id="ARBA00022989"/>
    </source>
</evidence>
<feature type="transmembrane region" description="Helical" evidence="10">
    <location>
        <begin position="29"/>
        <end position="46"/>
    </location>
</feature>
<evidence type="ECO:0000256" key="3">
    <source>
        <dbReference type="ARBA" id="ARBA00022475"/>
    </source>
</evidence>
<dbReference type="SUPFAM" id="SSF103481">
    <property type="entry name" value="Multidrug resistance efflux transporter EmrE"/>
    <property type="match status" value="1"/>
</dbReference>
<evidence type="ECO:0000313" key="12">
    <source>
        <dbReference type="Proteomes" id="UP001259572"/>
    </source>
</evidence>
<proteinExistence type="inferred from homology"/>
<organism evidence="11 12">
    <name type="scientific">Sphingosinicella rhizophila</name>
    <dbReference type="NCBI Taxonomy" id="3050082"/>
    <lineage>
        <taxon>Bacteria</taxon>
        <taxon>Pseudomonadati</taxon>
        <taxon>Pseudomonadota</taxon>
        <taxon>Alphaproteobacteria</taxon>
        <taxon>Sphingomonadales</taxon>
        <taxon>Sphingosinicellaceae</taxon>
        <taxon>Sphingosinicella</taxon>
    </lineage>
</organism>